<feature type="region of interest" description="Disordered" evidence="1">
    <location>
        <begin position="195"/>
        <end position="286"/>
    </location>
</feature>
<keyword evidence="2" id="KW-0812">Transmembrane</keyword>
<protein>
    <submittedName>
        <fullName evidence="4">Uncharacterized protein</fullName>
    </submittedName>
</protein>
<evidence type="ECO:0000256" key="3">
    <source>
        <dbReference type="SAM" id="SignalP"/>
    </source>
</evidence>
<keyword evidence="5" id="KW-1185">Reference proteome</keyword>
<feature type="transmembrane region" description="Helical" evidence="2">
    <location>
        <begin position="966"/>
        <end position="988"/>
    </location>
</feature>
<reference evidence="4" key="1">
    <citation type="submission" date="2021-01" db="EMBL/GenBank/DDBJ databases">
        <authorList>
            <person name="Zahm M."/>
            <person name="Roques C."/>
            <person name="Cabau C."/>
            <person name="Klopp C."/>
            <person name="Donnadieu C."/>
            <person name="Jouanno E."/>
            <person name="Lampietro C."/>
            <person name="Louis A."/>
            <person name="Herpin A."/>
            <person name="Echchiki A."/>
            <person name="Berthelot C."/>
            <person name="Parey E."/>
            <person name="Roest-Crollius H."/>
            <person name="Braasch I."/>
            <person name="Postlethwait J."/>
            <person name="Bobe J."/>
            <person name="Montfort J."/>
            <person name="Bouchez O."/>
            <person name="Begum T."/>
            <person name="Mejri S."/>
            <person name="Adams A."/>
            <person name="Chen W.-J."/>
            <person name="Guiguen Y."/>
        </authorList>
    </citation>
    <scope>NUCLEOTIDE SEQUENCE</scope>
    <source>
        <strain evidence="4">YG-15Mar2019-1</strain>
        <tissue evidence="4">Brain</tissue>
    </source>
</reference>
<evidence type="ECO:0000313" key="4">
    <source>
        <dbReference type="EMBL" id="KAG7455875.1"/>
    </source>
</evidence>
<dbReference type="EMBL" id="JAFDVH010000023">
    <property type="protein sequence ID" value="KAG7455875.1"/>
    <property type="molecule type" value="Genomic_DNA"/>
</dbReference>
<dbReference type="Proteomes" id="UP001046870">
    <property type="component" value="Chromosome 23"/>
</dbReference>
<organism evidence="4 5">
    <name type="scientific">Megalops atlanticus</name>
    <name type="common">Tarpon</name>
    <name type="synonym">Clupea gigantea</name>
    <dbReference type="NCBI Taxonomy" id="7932"/>
    <lineage>
        <taxon>Eukaryota</taxon>
        <taxon>Metazoa</taxon>
        <taxon>Chordata</taxon>
        <taxon>Craniata</taxon>
        <taxon>Vertebrata</taxon>
        <taxon>Euteleostomi</taxon>
        <taxon>Actinopterygii</taxon>
        <taxon>Neopterygii</taxon>
        <taxon>Teleostei</taxon>
        <taxon>Elopiformes</taxon>
        <taxon>Megalopidae</taxon>
        <taxon>Megalops</taxon>
    </lineage>
</organism>
<evidence type="ECO:0000256" key="1">
    <source>
        <dbReference type="SAM" id="MobiDB-lite"/>
    </source>
</evidence>
<feature type="compositionally biased region" description="Polar residues" evidence="1">
    <location>
        <begin position="214"/>
        <end position="232"/>
    </location>
</feature>
<feature type="region of interest" description="Disordered" evidence="1">
    <location>
        <begin position="1427"/>
        <end position="1472"/>
    </location>
</feature>
<feature type="region of interest" description="Disordered" evidence="1">
    <location>
        <begin position="1256"/>
        <end position="1376"/>
    </location>
</feature>
<feature type="region of interest" description="Disordered" evidence="1">
    <location>
        <begin position="516"/>
        <end position="548"/>
    </location>
</feature>
<feature type="compositionally biased region" description="Polar residues" evidence="1">
    <location>
        <begin position="516"/>
        <end position="539"/>
    </location>
</feature>
<proteinExistence type="predicted"/>
<feature type="region of interest" description="Disordered" evidence="1">
    <location>
        <begin position="561"/>
        <end position="610"/>
    </location>
</feature>
<keyword evidence="2" id="KW-1133">Transmembrane helix</keyword>
<feature type="compositionally biased region" description="Basic and acidic residues" evidence="1">
    <location>
        <begin position="1509"/>
        <end position="1523"/>
    </location>
</feature>
<feature type="compositionally biased region" description="Low complexity" evidence="1">
    <location>
        <begin position="1496"/>
        <end position="1507"/>
    </location>
</feature>
<feature type="region of interest" description="Disordered" evidence="1">
    <location>
        <begin position="1042"/>
        <end position="1140"/>
    </location>
</feature>
<feature type="compositionally biased region" description="Polar residues" evidence="1">
    <location>
        <begin position="142"/>
        <end position="160"/>
    </location>
</feature>
<feature type="region of interest" description="Disordered" evidence="1">
    <location>
        <begin position="1485"/>
        <end position="1563"/>
    </location>
</feature>
<dbReference type="PANTHER" id="PTHR21590">
    <property type="entry name" value="SEA DOMAIN-CONTAINING PROTEIN"/>
    <property type="match status" value="1"/>
</dbReference>
<feature type="compositionally biased region" description="Basic residues" evidence="1">
    <location>
        <begin position="1278"/>
        <end position="1289"/>
    </location>
</feature>
<name>A0A9D3PAT7_MEGAT</name>
<feature type="region of interest" description="Disordered" evidence="1">
    <location>
        <begin position="64"/>
        <end position="183"/>
    </location>
</feature>
<gene>
    <name evidence="4" type="ORF">MATL_G00245700</name>
</gene>
<dbReference type="PANTHER" id="PTHR21590:SF4">
    <property type="entry name" value="UPF0606 PROTEIN KIAA1549"/>
    <property type="match status" value="1"/>
</dbReference>
<feature type="region of interest" description="Disordered" evidence="1">
    <location>
        <begin position="416"/>
        <end position="482"/>
    </location>
</feature>
<feature type="compositionally biased region" description="Pro residues" evidence="1">
    <location>
        <begin position="1347"/>
        <end position="1365"/>
    </location>
</feature>
<feature type="compositionally biased region" description="Polar residues" evidence="1">
    <location>
        <begin position="105"/>
        <end position="124"/>
    </location>
</feature>
<sequence>MECFISLTAGSKVSTRTSPRLRGVFALLLGSMVLVSMTTASSPVADGPVFTPGNVTQSFVEGAPKRTESPAALSGTVSEAPGHRAAARTTALTASAAPLRPATSNHGNGRASTTLAPSRDSGLSPSADPRSPSEPAGWPGGSPSTPVRHTRDLTQATPSSVPDRPMGSRAETSDTPPHTPLSHSITSVATATHFGVPESPSRIPEGSVTPVAPGSQSGSPGMSAGSGVTSAPQEHAHPPAGSVGGPEGVQGDQASTEPDRSVPQNATGSPQVTGERGPTNTTADPVVPDAAQGIHLLLKPPEMPAPSLVPFLRPQTTWAPPEPTRAPPEELYPTHTAEADWGSGDYLETLSFMGSEGDDFSLVTTLPSEVYEWEDASTEGGDPDWADTYTIEPTEILLPDMNSLEYYTTLLAKENASSAGPRGNGTSSSLPPTHVAPTGTLTPPPGHTLTAAANGSWPEEASAGASGAEPSNATEGDSVDGVRPHLVDVSRYTLEPSVTPAPSMVLSTSLWGGQVSTPLPGATSSSAPTAPRPTVSQRPSHTRSPDGQWLISSVSTETAIRPTASPTPYATPALTTPFPTAVSSAPTPSPGQSGTTGAPPVTSARPPASTPARHYLCNITRPDLYQVKVGLPTGSTTGYAKSHIREILKSEFNRSVELQILRAPPELVFRAVSGPLVYTAIAVINALRQSPRTSSAIQSIAPVGPVPEPQFHVHSVLQFVPGHIDVRVCNFSERIEKGLTMAYAEVRRRSHESTNFTVQIVNITMNAPRAQRQQRAPVDITFAVRDAHGYLRGSDVSSHLRLINMVEFSFYLGFPVLQIAEPFHYPELNVTHLLRSSWVRTVLLGVLDQRVNERTFQAKMERRLALLLGEVLGTARRWRRATSVGNNSVQIVRTSRLEGSDYPLEMVYFVEGPNGERVPAVTTSNMLNSIDVQRAAIVLGYRVQGTLAQPVEKLAAPPSETQSSNMWIIVGVVVPVLVVVLIIVILYWKLCRTDKLEFQPDAVSAVQQRQKLQAPSVKGFDFAKLHLGQHSKDDIMVIQEPAPLPSVPVKEVTPSENGDVPTPKSKDSSTKASRAARRRGRISPSEGDSMVSDPSSGRESGEENLRPPVTPNEGKQPRKTPKNGKSKIGPPAANGPDEQLSSASIFEHVDRMSRSGDGARRVPSKIQLIAMQPMPAPSPHSPAVTERVPEGGGINKEIQVALRHKSEIEHHRNKIRLRAKRRGHYDFPAMDDIMDSFGDLKDPDRVYQKAQMQIDKILDPDGHMPSVFMDTRKSSGGRGKRSPKQRKRPQVNGSLTEADKDRLITTDSDGTYRKYPGVNNVAYVSDPDQPPEARSPSPNDDVFMGPGSPPPGPAPAPPPYVPPQPSIEEARQQMHSLLDDAFALPGGHWGSSYPAIPALSPFSARYAELGLSPPSVQSLLQRQGLGSGYLASSDPVHGDQIQPDSLYSSRGLYSEELPSSARPRPVGGSTGAQLHHLTQVGLSSRIGAYPGMSRASSGPTGSPGWGPYRPEEEYSRAPVRDAMPRTALREPSAPPAHLDSPGMGYPSAPPEETSPPGHSSASLIKAIREELMRLSQKQAAVPVYHS</sequence>
<feature type="compositionally biased region" description="Polar residues" evidence="1">
    <location>
        <begin position="173"/>
        <end position="183"/>
    </location>
</feature>
<dbReference type="OrthoDB" id="10064192at2759"/>
<feature type="signal peptide" evidence="3">
    <location>
        <begin position="1"/>
        <end position="40"/>
    </location>
</feature>
<feature type="compositionally biased region" description="Low complexity" evidence="1">
    <location>
        <begin position="87"/>
        <end position="104"/>
    </location>
</feature>
<evidence type="ECO:0000313" key="5">
    <source>
        <dbReference type="Proteomes" id="UP001046870"/>
    </source>
</evidence>
<feature type="chain" id="PRO_5038985819" evidence="3">
    <location>
        <begin position="41"/>
        <end position="1586"/>
    </location>
</feature>
<comment type="caution">
    <text evidence="4">The sequence shown here is derived from an EMBL/GenBank/DDBJ whole genome shotgun (WGS) entry which is preliminary data.</text>
</comment>
<accession>A0A9D3PAT7</accession>
<feature type="compositionally biased region" description="Low complexity" evidence="1">
    <location>
        <begin position="436"/>
        <end position="471"/>
    </location>
</feature>
<feature type="compositionally biased region" description="Low complexity" evidence="1">
    <location>
        <begin position="562"/>
        <end position="586"/>
    </location>
</feature>
<keyword evidence="2" id="KW-0472">Membrane</keyword>
<dbReference type="InterPro" id="IPR024606">
    <property type="entry name" value="KIAA1549"/>
</dbReference>
<evidence type="ECO:0000256" key="2">
    <source>
        <dbReference type="SAM" id="Phobius"/>
    </source>
</evidence>
<feature type="compositionally biased region" description="Polar residues" evidence="1">
    <location>
        <begin position="252"/>
        <end position="283"/>
    </location>
</feature>
<keyword evidence="3" id="KW-0732">Signal</keyword>
<dbReference type="Pfam" id="PF12877">
    <property type="entry name" value="KIAA1549"/>
    <property type="match status" value="1"/>
</dbReference>